<proteinExistence type="predicted"/>
<dbReference type="AlphaFoldDB" id="A0A383AW72"/>
<accession>A0A383AW72</accession>
<feature type="non-terminal residue" evidence="1">
    <location>
        <position position="55"/>
    </location>
</feature>
<reference evidence="1" key="1">
    <citation type="submission" date="2018-05" db="EMBL/GenBank/DDBJ databases">
        <authorList>
            <person name="Lanie J.A."/>
            <person name="Ng W.-L."/>
            <person name="Kazmierczak K.M."/>
            <person name="Andrzejewski T.M."/>
            <person name="Davidsen T.M."/>
            <person name="Wayne K.J."/>
            <person name="Tettelin H."/>
            <person name="Glass J.I."/>
            <person name="Rusch D."/>
            <person name="Podicherti R."/>
            <person name="Tsui H.-C.T."/>
            <person name="Winkler M.E."/>
        </authorList>
    </citation>
    <scope>NUCLEOTIDE SEQUENCE</scope>
</reference>
<evidence type="ECO:0008006" key="2">
    <source>
        <dbReference type="Google" id="ProtNLM"/>
    </source>
</evidence>
<dbReference type="EMBL" id="UINC01195297">
    <property type="protein sequence ID" value="SVE11789.1"/>
    <property type="molecule type" value="Genomic_DNA"/>
</dbReference>
<organism evidence="1">
    <name type="scientific">marine metagenome</name>
    <dbReference type="NCBI Taxonomy" id="408172"/>
    <lineage>
        <taxon>unclassified sequences</taxon>
        <taxon>metagenomes</taxon>
        <taxon>ecological metagenomes</taxon>
    </lineage>
</organism>
<gene>
    <name evidence="1" type="ORF">METZ01_LOCUS464643</name>
</gene>
<evidence type="ECO:0000313" key="1">
    <source>
        <dbReference type="EMBL" id="SVE11789.1"/>
    </source>
</evidence>
<name>A0A383AW72_9ZZZZ</name>
<sequence>MSIENISLDIDFVRSQFPAFKDPINEKWSFFENAGGSYVPQKVINRLNNFMIGTK</sequence>
<protein>
    <recommendedName>
        <fullName evidence="2">Aminotransferase class V domain-containing protein</fullName>
    </recommendedName>
</protein>